<evidence type="ECO:0000313" key="4">
    <source>
        <dbReference type="Proteomes" id="UP000037069"/>
    </source>
</evidence>
<evidence type="ECO:0000313" key="3">
    <source>
        <dbReference type="EMBL" id="KNC29506.1"/>
    </source>
</evidence>
<organism evidence="3 4">
    <name type="scientific">Lucilia cuprina</name>
    <name type="common">Green bottle fly</name>
    <name type="synonym">Australian sheep blowfly</name>
    <dbReference type="NCBI Taxonomy" id="7375"/>
    <lineage>
        <taxon>Eukaryota</taxon>
        <taxon>Metazoa</taxon>
        <taxon>Ecdysozoa</taxon>
        <taxon>Arthropoda</taxon>
        <taxon>Hexapoda</taxon>
        <taxon>Insecta</taxon>
        <taxon>Pterygota</taxon>
        <taxon>Neoptera</taxon>
        <taxon>Endopterygota</taxon>
        <taxon>Diptera</taxon>
        <taxon>Brachycera</taxon>
        <taxon>Muscomorpha</taxon>
        <taxon>Oestroidea</taxon>
        <taxon>Calliphoridae</taxon>
        <taxon>Luciliinae</taxon>
        <taxon>Lucilia</taxon>
    </lineage>
</organism>
<keyword evidence="1" id="KW-1133">Transmembrane helix</keyword>
<name>A0A0L0CB77_LUCCU</name>
<dbReference type="InterPro" id="IPR016186">
    <property type="entry name" value="C-type_lectin-like/link_sf"/>
</dbReference>
<feature type="transmembrane region" description="Helical" evidence="1">
    <location>
        <begin position="251"/>
        <end position="271"/>
    </location>
</feature>
<dbReference type="EMBL" id="JRES01000655">
    <property type="protein sequence ID" value="KNC29506.1"/>
    <property type="molecule type" value="Genomic_DNA"/>
</dbReference>
<keyword evidence="2" id="KW-0732">Signal</keyword>
<dbReference type="CDD" id="cd00037">
    <property type="entry name" value="CLECT"/>
    <property type="match status" value="1"/>
</dbReference>
<protein>
    <recommendedName>
        <fullName evidence="5">C-type lectin domain-containing protein</fullName>
    </recommendedName>
</protein>
<dbReference type="OrthoDB" id="7925112at2759"/>
<dbReference type="AlphaFoldDB" id="A0A0L0CB77"/>
<dbReference type="SUPFAM" id="SSF56436">
    <property type="entry name" value="C-type lectin-like"/>
    <property type="match status" value="2"/>
</dbReference>
<evidence type="ECO:0008006" key="5">
    <source>
        <dbReference type="Google" id="ProtNLM"/>
    </source>
</evidence>
<accession>A0A0L0CB77</accession>
<gene>
    <name evidence="3" type="ORF">FF38_11535</name>
</gene>
<dbReference type="InterPro" id="IPR016187">
    <property type="entry name" value="CTDL_fold"/>
</dbReference>
<evidence type="ECO:0000256" key="1">
    <source>
        <dbReference type="SAM" id="Phobius"/>
    </source>
</evidence>
<dbReference type="Gene3D" id="3.10.100.10">
    <property type="entry name" value="Mannose-Binding Protein A, subunit A"/>
    <property type="match status" value="2"/>
</dbReference>
<dbReference type="Proteomes" id="UP000037069">
    <property type="component" value="Unassembled WGS sequence"/>
</dbReference>
<reference evidence="3 4" key="1">
    <citation type="journal article" date="2015" name="Nat. Commun.">
        <title>Lucilia cuprina genome unlocks parasitic fly biology to underpin future interventions.</title>
        <authorList>
            <person name="Anstead C.A."/>
            <person name="Korhonen P.K."/>
            <person name="Young N.D."/>
            <person name="Hall R.S."/>
            <person name="Jex A.R."/>
            <person name="Murali S.C."/>
            <person name="Hughes D.S."/>
            <person name="Lee S.F."/>
            <person name="Perry T."/>
            <person name="Stroehlein A.J."/>
            <person name="Ansell B.R."/>
            <person name="Breugelmans B."/>
            <person name="Hofmann A."/>
            <person name="Qu J."/>
            <person name="Dugan S."/>
            <person name="Lee S.L."/>
            <person name="Chao H."/>
            <person name="Dinh H."/>
            <person name="Han Y."/>
            <person name="Doddapaneni H.V."/>
            <person name="Worley K.C."/>
            <person name="Muzny D.M."/>
            <person name="Ioannidis P."/>
            <person name="Waterhouse R.M."/>
            <person name="Zdobnov E.M."/>
            <person name="James P.J."/>
            <person name="Bagnall N.H."/>
            <person name="Kotze A.C."/>
            <person name="Gibbs R.A."/>
            <person name="Richards S."/>
            <person name="Batterham P."/>
            <person name="Gasser R.B."/>
        </authorList>
    </citation>
    <scope>NUCLEOTIDE SEQUENCE [LARGE SCALE GENOMIC DNA]</scope>
    <source>
        <strain evidence="3 4">LS</strain>
        <tissue evidence="3">Full body</tissue>
    </source>
</reference>
<comment type="caution">
    <text evidence="3">The sequence shown here is derived from an EMBL/GenBank/DDBJ whole genome shotgun (WGS) entry which is preliminary data.</text>
</comment>
<keyword evidence="1" id="KW-0472">Membrane</keyword>
<feature type="chain" id="PRO_5005536097" description="C-type lectin domain-containing protein" evidence="2">
    <location>
        <begin position="25"/>
        <end position="296"/>
    </location>
</feature>
<keyword evidence="4" id="KW-1185">Reference proteome</keyword>
<feature type="signal peptide" evidence="2">
    <location>
        <begin position="1"/>
        <end position="24"/>
    </location>
</feature>
<proteinExistence type="predicted"/>
<sequence length="296" mass="35102">MKLFTILILQFLTIFLVFQFNVEASENKRKWLEIDNELYRIEPEAKYSWKQAADECKKEHSNLINPRGGDYDYVKLKEAIKKNFKHYAHFWTSTKQKWTNVLHQIGLGIYNGQKCNKFDNSTNFKYLPDNCEQKHGFICEKSLLKGNSSFNNDNTVYFVQPEEEFTCEKAYDECDKRQMSLVVITDYAKNRVLKDYIFINYGSAPSYWFGFNNETHYSCATPRKNIPIKYNSKLGFICQRSYVKAQNDSNFYLIVFFSTAAIVAIIIYAFTRCLCYRKVEKFFVPEVYYPEEIFIK</sequence>
<keyword evidence="1" id="KW-0812">Transmembrane</keyword>
<evidence type="ECO:0000256" key="2">
    <source>
        <dbReference type="SAM" id="SignalP"/>
    </source>
</evidence>